<dbReference type="EMBL" id="FNQN01000003">
    <property type="protein sequence ID" value="SEA09600.1"/>
    <property type="molecule type" value="Genomic_DNA"/>
</dbReference>
<dbReference type="RefSeq" id="WP_092345728.1">
    <property type="nucleotide sequence ID" value="NZ_FNQN01000003.1"/>
</dbReference>
<dbReference type="InterPro" id="IPR050155">
    <property type="entry name" value="HAD-like_hydrolase_sf"/>
</dbReference>
<dbReference type="InterPro" id="IPR041492">
    <property type="entry name" value="HAD_2"/>
</dbReference>
<evidence type="ECO:0000256" key="2">
    <source>
        <dbReference type="ARBA" id="ARBA00004818"/>
    </source>
</evidence>
<dbReference type="InterPro" id="IPR006439">
    <property type="entry name" value="HAD-SF_hydro_IA"/>
</dbReference>
<dbReference type="Proteomes" id="UP000199409">
    <property type="component" value="Unassembled WGS sequence"/>
</dbReference>
<dbReference type="NCBIfam" id="TIGR01549">
    <property type="entry name" value="HAD-SF-IA-v1"/>
    <property type="match status" value="1"/>
</dbReference>
<reference evidence="5 6" key="1">
    <citation type="submission" date="2016-10" db="EMBL/GenBank/DDBJ databases">
        <authorList>
            <person name="de Groot N.N."/>
        </authorList>
    </citation>
    <scope>NUCLEOTIDE SEQUENCE [LARGE SCALE GENOMIC DNA]</scope>
    <source>
        <strain evidence="5 6">DSM 7343</strain>
    </source>
</reference>
<evidence type="ECO:0000256" key="3">
    <source>
        <dbReference type="ARBA" id="ARBA00006171"/>
    </source>
</evidence>
<evidence type="ECO:0000256" key="1">
    <source>
        <dbReference type="ARBA" id="ARBA00000830"/>
    </source>
</evidence>
<dbReference type="InterPro" id="IPR023198">
    <property type="entry name" value="PGP-like_dom2"/>
</dbReference>
<dbReference type="PANTHER" id="PTHR43434">
    <property type="entry name" value="PHOSPHOGLYCOLATE PHOSPHATASE"/>
    <property type="match status" value="1"/>
</dbReference>
<dbReference type="InterPro" id="IPR036412">
    <property type="entry name" value="HAD-like_sf"/>
</dbReference>
<dbReference type="InterPro" id="IPR023214">
    <property type="entry name" value="HAD_sf"/>
</dbReference>
<proteinExistence type="inferred from homology"/>
<dbReference type="EC" id="3.1.3.18" evidence="4"/>
<sequence length="208" mass="23162">MSRIEAVIFDCDGVMFESRRANLAYYNRILKEFSYPLVSADQTERAQLCHTASSPDVLSELMRDNDLVPALRFAATLDYREFIPQMEPEPHLTELLTQLRNDYPLAIATNRGKSILSILDHFDLHRFFSSVVTSHDVERPKPAPDMLLLAASYLDIAPENCLFIGDSVLDKAAAAAAGMLFAGYGGVSGMITLSSHHDCLEYFVGRAK</sequence>
<organism evidence="5 6">
    <name type="scientific">Desulfuromusa kysingii</name>
    <dbReference type="NCBI Taxonomy" id="37625"/>
    <lineage>
        <taxon>Bacteria</taxon>
        <taxon>Pseudomonadati</taxon>
        <taxon>Thermodesulfobacteriota</taxon>
        <taxon>Desulfuromonadia</taxon>
        <taxon>Desulfuromonadales</taxon>
        <taxon>Geopsychrobacteraceae</taxon>
        <taxon>Desulfuromusa</taxon>
    </lineage>
</organism>
<evidence type="ECO:0000256" key="4">
    <source>
        <dbReference type="ARBA" id="ARBA00013078"/>
    </source>
</evidence>
<dbReference type="OrthoDB" id="9793014at2"/>
<dbReference type="PANTHER" id="PTHR43434:SF1">
    <property type="entry name" value="PHOSPHOGLYCOLATE PHOSPHATASE"/>
    <property type="match status" value="1"/>
</dbReference>
<dbReference type="SUPFAM" id="SSF56784">
    <property type="entry name" value="HAD-like"/>
    <property type="match status" value="1"/>
</dbReference>
<dbReference type="SFLD" id="SFLDS00003">
    <property type="entry name" value="Haloacid_Dehalogenase"/>
    <property type="match status" value="1"/>
</dbReference>
<dbReference type="NCBIfam" id="TIGR01509">
    <property type="entry name" value="HAD-SF-IA-v3"/>
    <property type="match status" value="1"/>
</dbReference>
<evidence type="ECO:0000313" key="6">
    <source>
        <dbReference type="Proteomes" id="UP000199409"/>
    </source>
</evidence>
<evidence type="ECO:0000313" key="5">
    <source>
        <dbReference type="EMBL" id="SEA09600.1"/>
    </source>
</evidence>
<dbReference type="PRINTS" id="PR00413">
    <property type="entry name" value="HADHALOGNASE"/>
</dbReference>
<name>A0A1H3YD84_9BACT</name>
<dbReference type="GO" id="GO:0005829">
    <property type="term" value="C:cytosol"/>
    <property type="evidence" value="ECO:0007669"/>
    <property type="project" value="TreeGrafter"/>
</dbReference>
<accession>A0A1H3YD84</accession>
<keyword evidence="6" id="KW-1185">Reference proteome</keyword>
<comment type="pathway">
    <text evidence="2">Organic acid metabolism; glycolate biosynthesis; glycolate from 2-phosphoglycolate: step 1/1.</text>
</comment>
<dbReference type="Gene3D" id="3.40.50.1000">
    <property type="entry name" value="HAD superfamily/HAD-like"/>
    <property type="match status" value="1"/>
</dbReference>
<dbReference type="AlphaFoldDB" id="A0A1H3YD84"/>
<dbReference type="GO" id="GO:0008967">
    <property type="term" value="F:phosphoglycolate phosphatase activity"/>
    <property type="evidence" value="ECO:0007669"/>
    <property type="project" value="UniProtKB-EC"/>
</dbReference>
<dbReference type="SFLD" id="SFLDG01129">
    <property type="entry name" value="C1.5:_HAD__Beta-PGM__Phosphata"/>
    <property type="match status" value="1"/>
</dbReference>
<comment type="catalytic activity">
    <reaction evidence="1">
        <text>2-phosphoglycolate + H2O = glycolate + phosphate</text>
        <dbReference type="Rhea" id="RHEA:14369"/>
        <dbReference type="ChEBI" id="CHEBI:15377"/>
        <dbReference type="ChEBI" id="CHEBI:29805"/>
        <dbReference type="ChEBI" id="CHEBI:43474"/>
        <dbReference type="ChEBI" id="CHEBI:58033"/>
        <dbReference type="EC" id="3.1.3.18"/>
    </reaction>
</comment>
<gene>
    <name evidence="5" type="ORF">SAMN05660420_01194</name>
</gene>
<dbReference type="Gene3D" id="1.10.150.240">
    <property type="entry name" value="Putative phosphatase, domain 2"/>
    <property type="match status" value="1"/>
</dbReference>
<dbReference type="GO" id="GO:0006281">
    <property type="term" value="P:DNA repair"/>
    <property type="evidence" value="ECO:0007669"/>
    <property type="project" value="TreeGrafter"/>
</dbReference>
<dbReference type="STRING" id="37625.SAMN05660420_01194"/>
<dbReference type="Pfam" id="PF13419">
    <property type="entry name" value="HAD_2"/>
    <property type="match status" value="1"/>
</dbReference>
<protein>
    <recommendedName>
        <fullName evidence="4">phosphoglycolate phosphatase</fullName>
        <ecNumber evidence="4">3.1.3.18</ecNumber>
    </recommendedName>
</protein>
<comment type="similarity">
    <text evidence="3">Belongs to the HAD-like hydrolase superfamily. CbbY/CbbZ/Gph/YieH family.</text>
</comment>